<dbReference type="Gene3D" id="3.10.50.40">
    <property type="match status" value="1"/>
</dbReference>
<evidence type="ECO:0000313" key="9">
    <source>
        <dbReference type="Proteomes" id="UP000318080"/>
    </source>
</evidence>
<protein>
    <recommendedName>
        <fullName evidence="6">Peptidyl-prolyl cis-trans isomerase</fullName>
        <ecNumber evidence="6">5.2.1.8</ecNumber>
    </recommendedName>
</protein>
<keyword evidence="4 5" id="KW-0413">Isomerase</keyword>
<dbReference type="SUPFAM" id="SSF54534">
    <property type="entry name" value="FKBP-like"/>
    <property type="match status" value="1"/>
</dbReference>
<reference evidence="8 9" key="1">
    <citation type="submission" date="2019-06" db="EMBL/GenBank/DDBJ databases">
        <title>Draft genome of C. phoceense Strain 272.</title>
        <authorList>
            <person name="Pacheco L.G.C."/>
            <person name="Barberis C.M."/>
            <person name="Almuzara M.N."/>
            <person name="Traglia G.M."/>
            <person name="Santos C.S."/>
            <person name="Rocha D.J.P.G."/>
            <person name="Aguiar E.R.G.R."/>
            <person name="Vay C.A."/>
        </authorList>
    </citation>
    <scope>NUCLEOTIDE SEQUENCE [LARGE SCALE GENOMIC DNA]</scope>
    <source>
        <strain evidence="8 9">272</strain>
    </source>
</reference>
<dbReference type="PROSITE" id="PS50059">
    <property type="entry name" value="FKBP_PPIASE"/>
    <property type="match status" value="1"/>
</dbReference>
<dbReference type="Pfam" id="PF00254">
    <property type="entry name" value="FKBP_C"/>
    <property type="match status" value="1"/>
</dbReference>
<accession>A0A540R489</accession>
<dbReference type="RefSeq" id="WP_066488386.1">
    <property type="nucleotide sequence ID" value="NZ_DYVA01000020.1"/>
</dbReference>
<dbReference type="InterPro" id="IPR046357">
    <property type="entry name" value="PPIase_dom_sf"/>
</dbReference>
<dbReference type="PANTHER" id="PTHR43811:SF19">
    <property type="entry name" value="39 KDA FK506-BINDING NUCLEAR PROTEIN"/>
    <property type="match status" value="1"/>
</dbReference>
<feature type="domain" description="PPIase FKBP-type" evidence="7">
    <location>
        <begin position="33"/>
        <end position="119"/>
    </location>
</feature>
<name>A0A540R489_9CORY</name>
<gene>
    <name evidence="8" type="ORF">EJK80_11925</name>
</gene>
<organism evidence="8 9">
    <name type="scientific">Corynebacterium phoceense</name>
    <dbReference type="NCBI Taxonomy" id="1686286"/>
    <lineage>
        <taxon>Bacteria</taxon>
        <taxon>Bacillati</taxon>
        <taxon>Actinomycetota</taxon>
        <taxon>Actinomycetes</taxon>
        <taxon>Mycobacteriales</taxon>
        <taxon>Corynebacteriaceae</taxon>
        <taxon>Corynebacterium</taxon>
    </lineage>
</organism>
<dbReference type="EC" id="5.2.1.8" evidence="6"/>
<comment type="caution">
    <text evidence="8">The sequence shown here is derived from an EMBL/GenBank/DDBJ whole genome shotgun (WGS) entry which is preliminary data.</text>
</comment>
<proteinExistence type="inferred from homology"/>
<evidence type="ECO:0000256" key="1">
    <source>
        <dbReference type="ARBA" id="ARBA00000971"/>
    </source>
</evidence>
<comment type="similarity">
    <text evidence="2 6">Belongs to the FKBP-type PPIase family.</text>
</comment>
<dbReference type="GO" id="GO:0003755">
    <property type="term" value="F:peptidyl-prolyl cis-trans isomerase activity"/>
    <property type="evidence" value="ECO:0007669"/>
    <property type="project" value="UniProtKB-UniRule"/>
</dbReference>
<dbReference type="InterPro" id="IPR001179">
    <property type="entry name" value="PPIase_FKBP_dom"/>
</dbReference>
<keyword evidence="9" id="KW-1185">Reference proteome</keyword>
<evidence type="ECO:0000313" key="8">
    <source>
        <dbReference type="EMBL" id="TQE42559.1"/>
    </source>
</evidence>
<evidence type="ECO:0000256" key="5">
    <source>
        <dbReference type="PROSITE-ProRule" id="PRU00277"/>
    </source>
</evidence>
<dbReference type="GeneID" id="79853526"/>
<evidence type="ECO:0000256" key="3">
    <source>
        <dbReference type="ARBA" id="ARBA00023110"/>
    </source>
</evidence>
<dbReference type="Proteomes" id="UP000318080">
    <property type="component" value="Unassembled WGS sequence"/>
</dbReference>
<dbReference type="PANTHER" id="PTHR43811">
    <property type="entry name" value="FKBP-TYPE PEPTIDYL-PROLYL CIS-TRANS ISOMERASE FKPA"/>
    <property type="match status" value="1"/>
</dbReference>
<comment type="catalytic activity">
    <reaction evidence="1 5 6">
        <text>[protein]-peptidylproline (omega=180) = [protein]-peptidylproline (omega=0)</text>
        <dbReference type="Rhea" id="RHEA:16237"/>
        <dbReference type="Rhea" id="RHEA-COMP:10747"/>
        <dbReference type="Rhea" id="RHEA-COMP:10748"/>
        <dbReference type="ChEBI" id="CHEBI:83833"/>
        <dbReference type="ChEBI" id="CHEBI:83834"/>
        <dbReference type="EC" id="5.2.1.8"/>
    </reaction>
</comment>
<dbReference type="AlphaFoldDB" id="A0A540R489"/>
<evidence type="ECO:0000256" key="6">
    <source>
        <dbReference type="RuleBase" id="RU003915"/>
    </source>
</evidence>
<evidence type="ECO:0000256" key="4">
    <source>
        <dbReference type="ARBA" id="ARBA00023235"/>
    </source>
</evidence>
<dbReference type="STRING" id="1686286.GCA_900092335_02377"/>
<evidence type="ECO:0000259" key="7">
    <source>
        <dbReference type="PROSITE" id="PS50059"/>
    </source>
</evidence>
<keyword evidence="3 5" id="KW-0697">Rotamase</keyword>
<evidence type="ECO:0000256" key="2">
    <source>
        <dbReference type="ARBA" id="ARBA00006577"/>
    </source>
</evidence>
<sequence length="119" mass="12638">MEKPLIEAQTGPAPTELVIEDIVVGDGAEAQPGGVVEVHYVGADYETNQEFDSSWDRGQSIEFPLTGLIAGWQEGIPGMKVGGRRQLTIPPEKAYGPVGGGHPLSGRTLVFIIDLIRAA</sequence>
<dbReference type="EMBL" id="VHIR01000023">
    <property type="protein sequence ID" value="TQE42559.1"/>
    <property type="molecule type" value="Genomic_DNA"/>
</dbReference>